<name>A0A3S3UI60_9GAMM</name>
<reference evidence="1 2" key="1">
    <citation type="submission" date="2018-11" db="EMBL/GenBank/DDBJ databases">
        <title>Photobacterium sp. BEI247 sp. nov., a marine bacterium isolated from Yongle Blue Hole in the South China Sea.</title>
        <authorList>
            <person name="Wang X."/>
        </authorList>
    </citation>
    <scope>NUCLEOTIDE SEQUENCE [LARGE SCALE GENOMIC DNA]</scope>
    <source>
        <strain evidence="2">BEI247</strain>
    </source>
</reference>
<organism evidence="1 2">
    <name type="scientific">Photobacterium chitinilyticum</name>
    <dbReference type="NCBI Taxonomy" id="2485123"/>
    <lineage>
        <taxon>Bacteria</taxon>
        <taxon>Pseudomonadati</taxon>
        <taxon>Pseudomonadota</taxon>
        <taxon>Gammaproteobacteria</taxon>
        <taxon>Vibrionales</taxon>
        <taxon>Vibrionaceae</taxon>
        <taxon>Photobacterium</taxon>
    </lineage>
</organism>
<comment type="caution">
    <text evidence="1">The sequence shown here is derived from an EMBL/GenBank/DDBJ whole genome shotgun (WGS) entry which is preliminary data.</text>
</comment>
<proteinExistence type="predicted"/>
<evidence type="ECO:0000313" key="2">
    <source>
        <dbReference type="Proteomes" id="UP000287563"/>
    </source>
</evidence>
<sequence length="311" mass="35745">MIKNIDDKQNNNFKLEVNTQIKEQLFSDVIFYIYNFIQNLNPTIESHEMFNRKILTVVIFSLTILGCVGGSSTEPAGGKDIAETETNKKESSFKCFNPNLWTVNTVHEFENNIEDTNTSYTSSGSYSLTDGFYKGKPILVKRNTAEDGTLIFENHVEVNQQSGTISLVRDKYNNTANDSYFDIIFTPELLERSYNLVSGESITINSHVKKESSEQSFPSYKPINDINGTLTFVGFEPIETSKGIFNTCKFKKEIEKTTYHNSQPLYKAYYTEKYWVTVDHGLEIKHEFSNGTYTRNRYLTSYKIDDVELFN</sequence>
<keyword evidence="2" id="KW-1185">Reference proteome</keyword>
<dbReference type="Proteomes" id="UP000287563">
    <property type="component" value="Unassembled WGS sequence"/>
</dbReference>
<dbReference type="AlphaFoldDB" id="A0A3S3UI60"/>
<accession>A0A3S3UI60</accession>
<dbReference type="RefSeq" id="WP_128784802.1">
    <property type="nucleotide sequence ID" value="NZ_RJLM01000006.1"/>
</dbReference>
<protein>
    <submittedName>
        <fullName evidence="1">Uncharacterized protein</fullName>
    </submittedName>
</protein>
<gene>
    <name evidence="1" type="ORF">EDI28_15630</name>
</gene>
<evidence type="ECO:0000313" key="1">
    <source>
        <dbReference type="EMBL" id="RWX54533.1"/>
    </source>
</evidence>
<dbReference type="EMBL" id="RJLM01000006">
    <property type="protein sequence ID" value="RWX54533.1"/>
    <property type="molecule type" value="Genomic_DNA"/>
</dbReference>